<dbReference type="InterPro" id="IPR006128">
    <property type="entry name" value="Lipoprotein_PsaA-like"/>
</dbReference>
<protein>
    <submittedName>
        <fullName evidence="8">Zinc ABC transporter substrate-binding protein</fullName>
    </submittedName>
</protein>
<dbReference type="Pfam" id="PF01297">
    <property type="entry name" value="ZnuA"/>
    <property type="match status" value="1"/>
</dbReference>
<dbReference type="PRINTS" id="PR00690">
    <property type="entry name" value="ADHESNFAMILY"/>
</dbReference>
<dbReference type="SUPFAM" id="SSF53807">
    <property type="entry name" value="Helical backbone' metal receptor"/>
    <property type="match status" value="1"/>
</dbReference>
<evidence type="ECO:0000256" key="3">
    <source>
        <dbReference type="ARBA" id="ARBA00022448"/>
    </source>
</evidence>
<feature type="signal peptide" evidence="7">
    <location>
        <begin position="1"/>
        <end position="23"/>
    </location>
</feature>
<dbReference type="InterPro" id="IPR050492">
    <property type="entry name" value="Bact_metal-bind_prot9"/>
</dbReference>
<dbReference type="InterPro" id="IPR006129">
    <property type="entry name" value="AdhesinB"/>
</dbReference>
<organism evidence="8 9">
    <name type="scientific">Fuscovulum ytuae</name>
    <dbReference type="NCBI Taxonomy" id="3042299"/>
    <lineage>
        <taxon>Bacteria</taxon>
        <taxon>Pseudomonadati</taxon>
        <taxon>Pseudomonadota</taxon>
        <taxon>Alphaproteobacteria</taxon>
        <taxon>Rhodobacterales</taxon>
        <taxon>Paracoccaceae</taxon>
        <taxon>Fuscovulum</taxon>
    </lineage>
</organism>
<sequence>MIDRRSLLGCFALAPFAGSPVFAASAAPTIVTTTGMIADAARRLSGGEVQALMGPGMDPHGHRPTRTDILALSRADVILWHGLNLEAQFADVMADLARKTTVKAVAETLSPDQLIADPQYADRPDPHVWFDPRLWSDVVRAVDAALTGAGVDTADRATAYLADIAQLDVYARKALASVPEGQRILVTAHDAFAYFGRAYGWRVEGIQGISTESEAGLARIEDLVTLIVENRIPAVFVESSVSDRTIRALIEGAAAQGHYVTIGAELFSDAMGPEGTYEGTYPGMIDHNITAIARALGGDAPERGMAGRLNAGT</sequence>
<evidence type="ECO:0000313" key="9">
    <source>
        <dbReference type="Proteomes" id="UP001230978"/>
    </source>
</evidence>
<dbReference type="Proteomes" id="UP001230978">
    <property type="component" value="Chromosome"/>
</dbReference>
<comment type="subcellular location">
    <subcellularLocation>
        <location evidence="1">Cell envelope</location>
    </subcellularLocation>
</comment>
<keyword evidence="4" id="KW-0479">Metal-binding</keyword>
<dbReference type="PRINTS" id="PR00691">
    <property type="entry name" value="ADHESINB"/>
</dbReference>
<evidence type="ECO:0000256" key="1">
    <source>
        <dbReference type="ARBA" id="ARBA00004196"/>
    </source>
</evidence>
<evidence type="ECO:0000256" key="4">
    <source>
        <dbReference type="ARBA" id="ARBA00022723"/>
    </source>
</evidence>
<dbReference type="PANTHER" id="PTHR42953:SF1">
    <property type="entry name" value="METAL-BINDING PROTEIN HI_0362-RELATED"/>
    <property type="match status" value="1"/>
</dbReference>
<keyword evidence="5 7" id="KW-0732">Signal</keyword>
<evidence type="ECO:0000256" key="6">
    <source>
        <dbReference type="RuleBase" id="RU003512"/>
    </source>
</evidence>
<gene>
    <name evidence="8" type="ORF">QF092_07775</name>
</gene>
<dbReference type="RefSeq" id="WP_281469131.1">
    <property type="nucleotide sequence ID" value="NZ_CP124535.1"/>
</dbReference>
<dbReference type="EMBL" id="CP124535">
    <property type="protein sequence ID" value="WGV17668.1"/>
    <property type="molecule type" value="Genomic_DNA"/>
</dbReference>
<proteinExistence type="inferred from homology"/>
<reference evidence="8 9" key="1">
    <citation type="submission" date="2023-04" db="EMBL/GenBank/DDBJ databases">
        <title>YMD61, complete Genome.</title>
        <authorList>
            <person name="Zhang J."/>
        </authorList>
    </citation>
    <scope>NUCLEOTIDE SEQUENCE [LARGE SCALE GENOMIC DNA]</scope>
    <source>
        <strain evidence="8 9">YMD61</strain>
    </source>
</reference>
<keyword evidence="3 6" id="KW-0813">Transport</keyword>
<keyword evidence="9" id="KW-1185">Reference proteome</keyword>
<feature type="chain" id="PRO_5046683914" evidence="7">
    <location>
        <begin position="24"/>
        <end position="313"/>
    </location>
</feature>
<comment type="similarity">
    <text evidence="2 6">Belongs to the bacterial solute-binding protein 9 family.</text>
</comment>
<name>A0ABY8Q9X5_9RHOB</name>
<dbReference type="InterPro" id="IPR006127">
    <property type="entry name" value="ZnuA-like"/>
</dbReference>
<evidence type="ECO:0000313" key="8">
    <source>
        <dbReference type="EMBL" id="WGV17668.1"/>
    </source>
</evidence>
<evidence type="ECO:0000256" key="5">
    <source>
        <dbReference type="ARBA" id="ARBA00022729"/>
    </source>
</evidence>
<evidence type="ECO:0000256" key="2">
    <source>
        <dbReference type="ARBA" id="ARBA00011028"/>
    </source>
</evidence>
<dbReference type="PANTHER" id="PTHR42953">
    <property type="entry name" value="HIGH-AFFINITY ZINC UPTAKE SYSTEM PROTEIN ZNUA-RELATED"/>
    <property type="match status" value="1"/>
</dbReference>
<dbReference type="Gene3D" id="3.40.50.1980">
    <property type="entry name" value="Nitrogenase molybdenum iron protein domain"/>
    <property type="match status" value="2"/>
</dbReference>
<accession>A0ABY8Q9X5</accession>
<evidence type="ECO:0000256" key="7">
    <source>
        <dbReference type="SAM" id="SignalP"/>
    </source>
</evidence>